<protein>
    <submittedName>
        <fullName evidence="2">Uncharacterized protein</fullName>
    </submittedName>
</protein>
<evidence type="ECO:0000256" key="1">
    <source>
        <dbReference type="SAM" id="SignalP"/>
    </source>
</evidence>
<evidence type="ECO:0000313" key="3">
    <source>
        <dbReference type="Proteomes" id="UP001597201"/>
    </source>
</evidence>
<keyword evidence="3" id="KW-1185">Reference proteome</keyword>
<reference evidence="3" key="1">
    <citation type="journal article" date="2019" name="Int. J. Syst. Evol. Microbiol.">
        <title>The Global Catalogue of Microorganisms (GCM) 10K type strain sequencing project: providing services to taxonomists for standard genome sequencing and annotation.</title>
        <authorList>
            <consortium name="The Broad Institute Genomics Platform"/>
            <consortium name="The Broad Institute Genome Sequencing Center for Infectious Disease"/>
            <person name="Wu L."/>
            <person name="Ma J."/>
        </authorList>
    </citation>
    <scope>NUCLEOTIDE SEQUENCE [LARGE SCALE GENOMIC DNA]</scope>
    <source>
        <strain evidence="3">CCUG 61485</strain>
    </source>
</reference>
<comment type="caution">
    <text evidence="2">The sequence shown here is derived from an EMBL/GenBank/DDBJ whole genome shotgun (WGS) entry which is preliminary data.</text>
</comment>
<gene>
    <name evidence="2" type="ORF">ACFQ39_08085</name>
</gene>
<dbReference type="RefSeq" id="WP_377177870.1">
    <property type="nucleotide sequence ID" value="NZ_JBHTMY010000003.1"/>
</dbReference>
<name>A0ABW3Y169_9FLAO</name>
<keyword evidence="1" id="KW-0732">Signal</keyword>
<proteinExistence type="predicted"/>
<feature type="signal peptide" evidence="1">
    <location>
        <begin position="1"/>
        <end position="19"/>
    </location>
</feature>
<evidence type="ECO:0000313" key="2">
    <source>
        <dbReference type="EMBL" id="MFD1315569.1"/>
    </source>
</evidence>
<dbReference type="Proteomes" id="UP001597201">
    <property type="component" value="Unassembled WGS sequence"/>
</dbReference>
<feature type="chain" id="PRO_5046243651" evidence="1">
    <location>
        <begin position="20"/>
        <end position="135"/>
    </location>
</feature>
<sequence>MKNIFFGLFLLAFCFTVSAQSSENVYLYYGAENDEKCIIKNEDGSSSEMDSFFKLENKSSITFFVCGERFYLKRNQNKLEIHPISEIEDLRVLDIHELKQEWKASGLGKHEAFSNIYLIQKVSPDQVVYHKVKWL</sequence>
<dbReference type="EMBL" id="JBHTMY010000003">
    <property type="protein sequence ID" value="MFD1315569.1"/>
    <property type="molecule type" value="Genomic_DNA"/>
</dbReference>
<organism evidence="2 3">
    <name type="scientific">Namhaeicola litoreus</name>
    <dbReference type="NCBI Taxonomy" id="1052145"/>
    <lineage>
        <taxon>Bacteria</taxon>
        <taxon>Pseudomonadati</taxon>
        <taxon>Bacteroidota</taxon>
        <taxon>Flavobacteriia</taxon>
        <taxon>Flavobacteriales</taxon>
        <taxon>Flavobacteriaceae</taxon>
        <taxon>Namhaeicola</taxon>
    </lineage>
</organism>
<accession>A0ABW3Y169</accession>